<evidence type="ECO:0000313" key="1">
    <source>
        <dbReference type="EMBL" id="KKB41630.1"/>
    </source>
</evidence>
<name>A0A0F5HIT8_BACTR</name>
<dbReference type="AlphaFoldDB" id="A0A0F5HIT8"/>
<keyword evidence="2" id="KW-1185">Reference proteome</keyword>
<dbReference type="EMBL" id="JWIR02000020">
    <property type="protein sequence ID" value="KKB41630.1"/>
    <property type="molecule type" value="Genomic_DNA"/>
</dbReference>
<dbReference type="RefSeq" id="WP_261337308.1">
    <property type="nucleotide sequence ID" value="NZ_JWIQ02000067.1"/>
</dbReference>
<dbReference type="Proteomes" id="UP000031563">
    <property type="component" value="Unassembled WGS sequence"/>
</dbReference>
<organism evidence="1 2">
    <name type="scientific">Bacillus thermotolerans</name>
    <name type="common">Quasibacillus thermotolerans</name>
    <dbReference type="NCBI Taxonomy" id="1221996"/>
    <lineage>
        <taxon>Bacteria</taxon>
        <taxon>Bacillati</taxon>
        <taxon>Bacillota</taxon>
        <taxon>Bacilli</taxon>
        <taxon>Bacillales</taxon>
        <taxon>Bacillaceae</taxon>
        <taxon>Bacillus</taxon>
    </lineage>
</organism>
<sequence>MTQQQQLLSLMKDAYEEAQKQEVKVTDVIELIKGKMTFLETSGK</sequence>
<comment type="caution">
    <text evidence="1">The sequence shown here is derived from an EMBL/GenBank/DDBJ whole genome shotgun (WGS) entry which is preliminary data.</text>
</comment>
<evidence type="ECO:0000313" key="2">
    <source>
        <dbReference type="Proteomes" id="UP000031563"/>
    </source>
</evidence>
<reference evidence="1" key="1">
    <citation type="submission" date="2015-02" db="EMBL/GenBank/DDBJ databases">
        <title>Genome Assembly of Bacillaceae bacterium MTCC 8252.</title>
        <authorList>
            <person name="Verma A."/>
            <person name="Khatri I."/>
            <person name="Mual P."/>
            <person name="Subramanian S."/>
            <person name="Krishnamurthi S."/>
        </authorList>
    </citation>
    <scope>NUCLEOTIDE SEQUENCE [LARGE SCALE GENOMIC DNA]</scope>
    <source>
        <strain evidence="1">MTCC 8252</strain>
    </source>
</reference>
<accession>A0A0F5I8M5</accession>
<proteinExistence type="predicted"/>
<accession>A0A0F5HIT8</accession>
<protein>
    <submittedName>
        <fullName evidence="1">Uncharacterized protein</fullName>
    </submittedName>
</protein>
<gene>
    <name evidence="1" type="ORF">QY95_00632</name>
</gene>
<dbReference type="STRING" id="1221996.QY95_00632"/>